<dbReference type="PANTHER" id="PTHR22726">
    <property type="entry name" value="METALLOENDOPEPTIDASE OMA1"/>
    <property type="match status" value="1"/>
</dbReference>
<sequence>MSKRILAFFLALLFLIPAAPVRRAYAAGDDVSIVRDAEMEAAIKMMARPIWIAAGLKPDDVSIALVEDPRINAFVAGGQNIFLNTGLIIETRNVGELLGVIAHETGHIAGGHLLRAGEAMDNASYQAILAMVLGGLAAAASRDGGAIAGAIGGGQEIGARAFMAFSRGQESAADQAAVRFLQGAKMPADGLVTFFEKLQSQEVLPSTRQVEYVRTHPLTRDRIEAVRYQAERSPFKGQQFPVEMQIAYHRVKAKLLAWAQPGFALRRFGRGETTVDGRYARAIALFRAGNLTESLKVIDGLIAEKPNEVWFYEFKGQALFENGRVLEAAQVLRKASDLAPNEGLIRMASGQALVEANKPELLDAAIKDLKAAAIKERNVPLVHRLLATAYGRKGDEVTAKLELAEESALEGRIVEARRLAEQVLTRVPPGSRQAIQAQDILASTKPLDPAVLERMERMEREGRRRRGL</sequence>
<keyword evidence="6" id="KW-0482">Metalloprotease</keyword>
<organism evidence="9 10">
    <name type="scientific">Roseiterribacter gracilis</name>
    <dbReference type="NCBI Taxonomy" id="2812848"/>
    <lineage>
        <taxon>Bacteria</taxon>
        <taxon>Pseudomonadati</taxon>
        <taxon>Pseudomonadota</taxon>
        <taxon>Alphaproteobacteria</taxon>
        <taxon>Rhodospirillales</taxon>
        <taxon>Roseiterribacteraceae</taxon>
        <taxon>Roseiterribacter</taxon>
    </lineage>
</organism>
<dbReference type="GO" id="GO:0004222">
    <property type="term" value="F:metalloendopeptidase activity"/>
    <property type="evidence" value="ECO:0007669"/>
    <property type="project" value="InterPro"/>
</dbReference>
<evidence type="ECO:0000259" key="8">
    <source>
        <dbReference type="Pfam" id="PF01435"/>
    </source>
</evidence>
<dbReference type="GO" id="GO:0016020">
    <property type="term" value="C:membrane"/>
    <property type="evidence" value="ECO:0007669"/>
    <property type="project" value="TreeGrafter"/>
</dbReference>
<evidence type="ECO:0000256" key="1">
    <source>
        <dbReference type="ARBA" id="ARBA00001947"/>
    </source>
</evidence>
<feature type="domain" description="Peptidase M48" evidence="8">
    <location>
        <begin position="40"/>
        <end position="228"/>
    </location>
</feature>
<keyword evidence="7" id="KW-0732">Signal</keyword>
<proteinExistence type="predicted"/>
<gene>
    <name evidence="9" type="ORF">TMPK1_32200</name>
</gene>
<dbReference type="PANTHER" id="PTHR22726:SF1">
    <property type="entry name" value="METALLOENDOPEPTIDASE OMA1, MITOCHONDRIAL"/>
    <property type="match status" value="1"/>
</dbReference>
<feature type="signal peptide" evidence="7">
    <location>
        <begin position="1"/>
        <end position="26"/>
    </location>
</feature>
<reference evidence="9" key="1">
    <citation type="submission" date="2021-02" db="EMBL/GenBank/DDBJ databases">
        <title>Genome sequence of Rhodospirillales sp. strain TMPK1 isolated from soil.</title>
        <authorList>
            <person name="Nakai R."/>
            <person name="Kusada H."/>
            <person name="Tamaki H."/>
        </authorList>
    </citation>
    <scope>NUCLEOTIDE SEQUENCE</scope>
    <source>
        <strain evidence="9">TMPK1</strain>
    </source>
</reference>
<comment type="cofactor">
    <cofactor evidence="1">
        <name>Zn(2+)</name>
        <dbReference type="ChEBI" id="CHEBI:29105"/>
    </cofactor>
</comment>
<dbReference type="InterPro" id="IPR011990">
    <property type="entry name" value="TPR-like_helical_dom_sf"/>
</dbReference>
<feature type="chain" id="PRO_5035765551" evidence="7">
    <location>
        <begin position="27"/>
        <end position="468"/>
    </location>
</feature>
<evidence type="ECO:0000313" key="9">
    <source>
        <dbReference type="EMBL" id="GIL40983.1"/>
    </source>
</evidence>
<comment type="caution">
    <text evidence="9">The sequence shown here is derived from an EMBL/GenBank/DDBJ whole genome shotgun (WGS) entry which is preliminary data.</text>
</comment>
<dbReference type="InterPro" id="IPR051156">
    <property type="entry name" value="Mito/Outer_Membr_Metalloprot"/>
</dbReference>
<dbReference type="GO" id="GO:0051603">
    <property type="term" value="P:proteolysis involved in protein catabolic process"/>
    <property type="evidence" value="ECO:0007669"/>
    <property type="project" value="TreeGrafter"/>
</dbReference>
<evidence type="ECO:0000256" key="5">
    <source>
        <dbReference type="ARBA" id="ARBA00022833"/>
    </source>
</evidence>
<name>A0A8S8XC10_9PROT</name>
<evidence type="ECO:0000256" key="4">
    <source>
        <dbReference type="ARBA" id="ARBA00022801"/>
    </source>
</evidence>
<evidence type="ECO:0000256" key="3">
    <source>
        <dbReference type="ARBA" id="ARBA00022723"/>
    </source>
</evidence>
<keyword evidence="5" id="KW-0862">Zinc</keyword>
<dbReference type="Gene3D" id="1.25.40.10">
    <property type="entry name" value="Tetratricopeptide repeat domain"/>
    <property type="match status" value="1"/>
</dbReference>
<accession>A0A8S8XC10</accession>
<dbReference type="AlphaFoldDB" id="A0A8S8XC10"/>
<evidence type="ECO:0000256" key="2">
    <source>
        <dbReference type="ARBA" id="ARBA00022670"/>
    </source>
</evidence>
<dbReference type="RefSeq" id="WP_420244266.1">
    <property type="nucleotide sequence ID" value="NZ_BOPV01000001.1"/>
</dbReference>
<dbReference type="Gene3D" id="3.30.2010.10">
    <property type="entry name" value="Metalloproteases ('zincins'), catalytic domain"/>
    <property type="match status" value="1"/>
</dbReference>
<dbReference type="InterPro" id="IPR001915">
    <property type="entry name" value="Peptidase_M48"/>
</dbReference>
<dbReference type="Proteomes" id="UP000681075">
    <property type="component" value="Unassembled WGS sequence"/>
</dbReference>
<dbReference type="CDD" id="cd07324">
    <property type="entry name" value="M48C_Oma1-like"/>
    <property type="match status" value="1"/>
</dbReference>
<keyword evidence="3" id="KW-0479">Metal-binding</keyword>
<dbReference type="SUPFAM" id="SSF48452">
    <property type="entry name" value="TPR-like"/>
    <property type="match status" value="1"/>
</dbReference>
<dbReference type="Pfam" id="PF01435">
    <property type="entry name" value="Peptidase_M48"/>
    <property type="match status" value="1"/>
</dbReference>
<dbReference type="Pfam" id="PF13432">
    <property type="entry name" value="TPR_16"/>
    <property type="match status" value="1"/>
</dbReference>
<keyword evidence="4" id="KW-0378">Hydrolase</keyword>
<keyword evidence="2" id="KW-0645">Protease</keyword>
<protein>
    <submittedName>
        <fullName evidence="9">Peptidase M48</fullName>
    </submittedName>
</protein>
<evidence type="ECO:0000256" key="6">
    <source>
        <dbReference type="ARBA" id="ARBA00023049"/>
    </source>
</evidence>
<evidence type="ECO:0000313" key="10">
    <source>
        <dbReference type="Proteomes" id="UP000681075"/>
    </source>
</evidence>
<dbReference type="EMBL" id="BOPV01000001">
    <property type="protein sequence ID" value="GIL40983.1"/>
    <property type="molecule type" value="Genomic_DNA"/>
</dbReference>
<keyword evidence="10" id="KW-1185">Reference proteome</keyword>
<dbReference type="GO" id="GO:0046872">
    <property type="term" value="F:metal ion binding"/>
    <property type="evidence" value="ECO:0007669"/>
    <property type="project" value="UniProtKB-KW"/>
</dbReference>
<evidence type="ECO:0000256" key="7">
    <source>
        <dbReference type="SAM" id="SignalP"/>
    </source>
</evidence>